<sequence length="193" mass="21223">MKLRHLLLPLVLASSATTATADWKLSYELSRLNFVSVKKEHVAESHFFTDVQGGVDAAGQVNVVVKLDSVETNIDIRNERMRQYLFETNKHPNAVITGKININKAVKLDVGASCKETVKLNLNLHGQTHPLEVDLSVSKLQDNTLLVSSLKPILIDASKYGMTPGVDKLKELAGLNSISFAVPVTFKLVFEKA</sequence>
<dbReference type="Proteomes" id="UP001528823">
    <property type="component" value="Unassembled WGS sequence"/>
</dbReference>
<protein>
    <submittedName>
        <fullName evidence="3">YceI family protein</fullName>
    </submittedName>
</protein>
<dbReference type="PIRSF" id="PIRSF029811">
    <property type="entry name" value="UCP029811"/>
    <property type="match status" value="1"/>
</dbReference>
<evidence type="ECO:0000256" key="1">
    <source>
        <dbReference type="SAM" id="SignalP"/>
    </source>
</evidence>
<dbReference type="InterPro" id="IPR007372">
    <property type="entry name" value="Lipid/polyisoprenoid-bd_YceI"/>
</dbReference>
<evidence type="ECO:0000259" key="2">
    <source>
        <dbReference type="SMART" id="SM00867"/>
    </source>
</evidence>
<gene>
    <name evidence="3" type="ORF">ORQ98_04390</name>
</gene>
<proteinExistence type="predicted"/>
<name>A0ABT5U4A5_9GAMM</name>
<evidence type="ECO:0000313" key="4">
    <source>
        <dbReference type="Proteomes" id="UP001528823"/>
    </source>
</evidence>
<dbReference type="EMBL" id="JAPMOU010000003">
    <property type="protein sequence ID" value="MDE1461198.1"/>
    <property type="molecule type" value="Genomic_DNA"/>
</dbReference>
<feature type="signal peptide" evidence="1">
    <location>
        <begin position="1"/>
        <end position="21"/>
    </location>
</feature>
<keyword evidence="4" id="KW-1185">Reference proteome</keyword>
<reference evidence="3 4" key="1">
    <citation type="submission" date="2022-11" db="EMBL/GenBank/DDBJ databases">
        <title>Spartinivicinus poritis sp. nov., isolated from scleractinian coral Porites lutea.</title>
        <authorList>
            <person name="Zhang G."/>
            <person name="Cai L."/>
            <person name="Wei Q."/>
        </authorList>
    </citation>
    <scope>NUCLEOTIDE SEQUENCE [LARGE SCALE GENOMIC DNA]</scope>
    <source>
        <strain evidence="3 4">A2-2</strain>
    </source>
</reference>
<dbReference type="InterPro" id="IPR027016">
    <property type="entry name" value="UCP029811"/>
</dbReference>
<dbReference type="RefSeq" id="WP_274687564.1">
    <property type="nucleotide sequence ID" value="NZ_JAPMOU010000003.1"/>
</dbReference>
<accession>A0ABT5U4A5</accession>
<dbReference type="Gene3D" id="2.40.128.110">
    <property type="entry name" value="Lipid/polyisoprenoid-binding, YceI-like"/>
    <property type="match status" value="1"/>
</dbReference>
<comment type="caution">
    <text evidence="3">The sequence shown here is derived from an EMBL/GenBank/DDBJ whole genome shotgun (WGS) entry which is preliminary data.</text>
</comment>
<dbReference type="PANTHER" id="PTHR34406:SF1">
    <property type="entry name" value="PROTEIN YCEI"/>
    <property type="match status" value="1"/>
</dbReference>
<dbReference type="Pfam" id="PF04264">
    <property type="entry name" value="YceI"/>
    <property type="match status" value="1"/>
</dbReference>
<feature type="chain" id="PRO_5046154949" evidence="1">
    <location>
        <begin position="22"/>
        <end position="193"/>
    </location>
</feature>
<dbReference type="InterPro" id="IPR036761">
    <property type="entry name" value="TTHA0802/YceI-like_sf"/>
</dbReference>
<dbReference type="PANTHER" id="PTHR34406">
    <property type="entry name" value="PROTEIN YCEI"/>
    <property type="match status" value="1"/>
</dbReference>
<evidence type="ECO:0000313" key="3">
    <source>
        <dbReference type="EMBL" id="MDE1461198.1"/>
    </source>
</evidence>
<dbReference type="SUPFAM" id="SSF101874">
    <property type="entry name" value="YceI-like"/>
    <property type="match status" value="1"/>
</dbReference>
<feature type="domain" description="Lipid/polyisoprenoid-binding YceI-like" evidence="2">
    <location>
        <begin position="22"/>
        <end position="191"/>
    </location>
</feature>
<dbReference type="SMART" id="SM00867">
    <property type="entry name" value="YceI"/>
    <property type="match status" value="1"/>
</dbReference>
<organism evidence="3 4">
    <name type="scientific">Spartinivicinus poritis</name>
    <dbReference type="NCBI Taxonomy" id="2994640"/>
    <lineage>
        <taxon>Bacteria</taxon>
        <taxon>Pseudomonadati</taxon>
        <taxon>Pseudomonadota</taxon>
        <taxon>Gammaproteobacteria</taxon>
        <taxon>Oceanospirillales</taxon>
        <taxon>Zooshikellaceae</taxon>
        <taxon>Spartinivicinus</taxon>
    </lineage>
</organism>
<keyword evidence="1" id="KW-0732">Signal</keyword>